<sequence>MQFIKRLDKKISKLTSRKHKNSKNIFYLKGMTNILTPAIYLRWKLPHLLASISCYDQNSILDRVAYYNKKQKPFTLGADRVQSADLTTRKNFVYYLDFKKYCRFFDPSFFFHYQFGDVVTVPVHPTFVKSRPLTENNANGIILKLNSIRHFTFVKDPLPYQHKKNKLVWRGKAGVQERKDFVRQHFDNPLFDIGQSNQPEEGGDPRRQKRFMSIEKQLQYKFILSIEGNDVATNLKWIMSSNSLCFMRKPRFETWFMEGRLLPDIHYVLLRDDYSDIEEKMNYYLQHEEEALKILKNAQAYIQQFQNNKTETLISLLVFRKYFEQSGQLR</sequence>
<gene>
    <name evidence="3" type="ordered locus">UWK_02362</name>
</gene>
<dbReference type="Proteomes" id="UP000011721">
    <property type="component" value="Chromosome"/>
</dbReference>
<dbReference type="STRING" id="1167006.UWK_02362"/>
<dbReference type="HOGENOM" id="CLU_074321_0_0_7"/>
<protein>
    <recommendedName>
        <fullName evidence="2">Glycosyl transferase CAP10 domain-containing protein</fullName>
    </recommendedName>
</protein>
<dbReference type="SMART" id="SM00672">
    <property type="entry name" value="CAP10"/>
    <property type="match status" value="1"/>
</dbReference>
<evidence type="ECO:0000256" key="1">
    <source>
        <dbReference type="ARBA" id="ARBA00022679"/>
    </source>
</evidence>
<keyword evidence="1" id="KW-0808">Transferase</keyword>
<dbReference type="PANTHER" id="PTHR12203">
    <property type="entry name" value="KDEL LYS-ASP-GLU-LEU CONTAINING - RELATED"/>
    <property type="match status" value="1"/>
</dbReference>
<accession>M1PB83</accession>
<organism evidence="3 4">
    <name type="scientific">Desulfocapsa sulfexigens (strain DSM 10523 / SB164P1)</name>
    <dbReference type="NCBI Taxonomy" id="1167006"/>
    <lineage>
        <taxon>Bacteria</taxon>
        <taxon>Pseudomonadati</taxon>
        <taxon>Thermodesulfobacteriota</taxon>
        <taxon>Desulfobulbia</taxon>
        <taxon>Desulfobulbales</taxon>
        <taxon>Desulfocapsaceae</taxon>
        <taxon>Desulfocapsa</taxon>
    </lineage>
</organism>
<evidence type="ECO:0000313" key="4">
    <source>
        <dbReference type="Proteomes" id="UP000011721"/>
    </source>
</evidence>
<name>M1PB83_DESSD</name>
<dbReference type="KEGG" id="dsf:UWK_02362"/>
<dbReference type="AlphaFoldDB" id="M1PB83"/>
<reference evidence="4" key="1">
    <citation type="journal article" date="2013" name="Stand. Genomic Sci.">
        <title>Complete genome sequence of Desulfocapsa sulfexigens, a marine deltaproteobacterium specialized in disproportionating inorganic sulfur compounds.</title>
        <authorList>
            <person name="Finster K.W."/>
            <person name="Kjeldsen K.U."/>
            <person name="Kube M."/>
            <person name="Reinhardt R."/>
            <person name="Mussmann M."/>
            <person name="Amann R."/>
            <person name="Schreiber L."/>
        </authorList>
    </citation>
    <scope>NUCLEOTIDE SEQUENCE [LARGE SCALE GENOMIC DNA]</scope>
    <source>
        <strain evidence="4">DSM 10523 / SB164P1</strain>
    </source>
</reference>
<evidence type="ECO:0000313" key="3">
    <source>
        <dbReference type="EMBL" id="AGF78902.1"/>
    </source>
</evidence>
<dbReference type="InterPro" id="IPR006598">
    <property type="entry name" value="CAP10"/>
</dbReference>
<dbReference type="Pfam" id="PF05686">
    <property type="entry name" value="Glyco_transf_90"/>
    <property type="match status" value="1"/>
</dbReference>
<proteinExistence type="predicted"/>
<feature type="domain" description="Glycosyl transferase CAP10" evidence="2">
    <location>
        <begin position="103"/>
        <end position="320"/>
    </location>
</feature>
<evidence type="ECO:0000259" key="2">
    <source>
        <dbReference type="SMART" id="SM00672"/>
    </source>
</evidence>
<dbReference type="eggNOG" id="ENOG502Z7XI">
    <property type="taxonomic scope" value="Bacteria"/>
</dbReference>
<dbReference type="InterPro" id="IPR051091">
    <property type="entry name" value="O-Glucosyltr/Glycosyltrsf_90"/>
</dbReference>
<dbReference type="PATRIC" id="fig|1167006.5.peg.2564"/>
<keyword evidence="4" id="KW-1185">Reference proteome</keyword>
<dbReference type="EMBL" id="CP003985">
    <property type="protein sequence ID" value="AGF78902.1"/>
    <property type="molecule type" value="Genomic_DNA"/>
</dbReference>
<dbReference type="GO" id="GO:0016740">
    <property type="term" value="F:transferase activity"/>
    <property type="evidence" value="ECO:0007669"/>
    <property type="project" value="UniProtKB-KW"/>
</dbReference>
<dbReference type="OrthoDB" id="767964at2"/>
<dbReference type="PANTHER" id="PTHR12203:SF35">
    <property type="entry name" value="PROTEIN O-GLUCOSYLTRANSFERASE 1"/>
    <property type="match status" value="1"/>
</dbReference>